<keyword evidence="3" id="KW-1185">Reference proteome</keyword>
<name>A0A8K0H0I0_9ROSA</name>
<feature type="compositionally biased region" description="Basic residues" evidence="1">
    <location>
        <begin position="127"/>
        <end position="141"/>
    </location>
</feature>
<sequence length="216" mass="24247">MKKLYKKKGQVHPSLPSIADQLTLLPAAILTLTVTLSPEDKEVLAYLISNNSGDFSGYTKHIHKNNKTAGENDAGEFSRAVKDDHPPVFHCDCFRCYKSFWARWDASENRQLIHEIIEGYEEELDKKKKRSSKRKKGRRKRLVQEEEEETEDMGSVNGLEGDEKGGDETVSLEGCVGGGCDEDGGVEVDEVGIEKGSMRRLVSFIGEKIWGVWNRG</sequence>
<dbReference type="EMBL" id="VOIH02000006">
    <property type="protein sequence ID" value="KAF3443373.1"/>
    <property type="molecule type" value="Genomic_DNA"/>
</dbReference>
<proteinExistence type="predicted"/>
<organism evidence="2 3">
    <name type="scientific">Rhamnella rubrinervis</name>
    <dbReference type="NCBI Taxonomy" id="2594499"/>
    <lineage>
        <taxon>Eukaryota</taxon>
        <taxon>Viridiplantae</taxon>
        <taxon>Streptophyta</taxon>
        <taxon>Embryophyta</taxon>
        <taxon>Tracheophyta</taxon>
        <taxon>Spermatophyta</taxon>
        <taxon>Magnoliopsida</taxon>
        <taxon>eudicotyledons</taxon>
        <taxon>Gunneridae</taxon>
        <taxon>Pentapetalae</taxon>
        <taxon>rosids</taxon>
        <taxon>fabids</taxon>
        <taxon>Rosales</taxon>
        <taxon>Rhamnaceae</taxon>
        <taxon>rhamnoid group</taxon>
        <taxon>Rhamneae</taxon>
        <taxon>Rhamnella</taxon>
    </lineage>
</organism>
<dbReference type="AlphaFoldDB" id="A0A8K0H0I0"/>
<comment type="caution">
    <text evidence="2">The sequence shown here is derived from an EMBL/GenBank/DDBJ whole genome shotgun (WGS) entry which is preliminary data.</text>
</comment>
<accession>A0A8K0H0I0</accession>
<evidence type="ECO:0000313" key="2">
    <source>
        <dbReference type="EMBL" id="KAF3443373.1"/>
    </source>
</evidence>
<dbReference type="Proteomes" id="UP000796880">
    <property type="component" value="Unassembled WGS sequence"/>
</dbReference>
<evidence type="ECO:0000256" key="1">
    <source>
        <dbReference type="SAM" id="MobiDB-lite"/>
    </source>
</evidence>
<evidence type="ECO:0000313" key="3">
    <source>
        <dbReference type="Proteomes" id="UP000796880"/>
    </source>
</evidence>
<feature type="region of interest" description="Disordered" evidence="1">
    <location>
        <begin position="127"/>
        <end position="168"/>
    </location>
</feature>
<dbReference type="PANTHER" id="PTHR31903:SF12">
    <property type="match status" value="1"/>
</dbReference>
<dbReference type="OrthoDB" id="1937859at2759"/>
<dbReference type="PANTHER" id="PTHR31903">
    <property type="entry name" value="F12F1.11-RELATED"/>
    <property type="match status" value="1"/>
</dbReference>
<protein>
    <submittedName>
        <fullName evidence="2">Uncharacterized protein</fullName>
    </submittedName>
</protein>
<reference evidence="2" key="1">
    <citation type="submission" date="2020-03" db="EMBL/GenBank/DDBJ databases">
        <title>A high-quality chromosome-level genome assembly of a woody plant with both climbing and erect habits, Rhamnella rubrinervis.</title>
        <authorList>
            <person name="Lu Z."/>
            <person name="Yang Y."/>
            <person name="Zhu X."/>
            <person name="Sun Y."/>
        </authorList>
    </citation>
    <scope>NUCLEOTIDE SEQUENCE</scope>
    <source>
        <strain evidence="2">BYM</strain>
        <tissue evidence="2">Leaf</tissue>
    </source>
</reference>
<gene>
    <name evidence="2" type="ORF">FNV43_RR13055</name>
</gene>